<dbReference type="PANTHER" id="PTHR30273:SF2">
    <property type="entry name" value="PROTEIN FECR"/>
    <property type="match status" value="1"/>
</dbReference>
<dbReference type="GO" id="GO:0016989">
    <property type="term" value="F:sigma factor antagonist activity"/>
    <property type="evidence" value="ECO:0007669"/>
    <property type="project" value="TreeGrafter"/>
</dbReference>
<evidence type="ECO:0000256" key="1">
    <source>
        <dbReference type="SAM" id="Phobius"/>
    </source>
</evidence>
<name>A0A1P8WCN3_9PLAN</name>
<feature type="transmembrane region" description="Helical" evidence="1">
    <location>
        <begin position="79"/>
        <end position="98"/>
    </location>
</feature>
<dbReference type="EMBL" id="CP017641">
    <property type="protein sequence ID" value="APZ91822.1"/>
    <property type="molecule type" value="Genomic_DNA"/>
</dbReference>
<keyword evidence="1" id="KW-0472">Membrane</keyword>
<dbReference type="PANTHER" id="PTHR30273">
    <property type="entry name" value="PERIPLASMIC SIGNAL SENSOR AND SIGMA FACTOR ACTIVATOR FECR-RELATED"/>
    <property type="match status" value="1"/>
</dbReference>
<proteinExistence type="predicted"/>
<keyword evidence="3" id="KW-1185">Reference proteome</keyword>
<protein>
    <submittedName>
        <fullName evidence="2">FecR protein</fullName>
    </submittedName>
</protein>
<reference evidence="2 3" key="1">
    <citation type="journal article" date="2016" name="Front. Microbiol.">
        <title>Fuerstia marisgermanicae gen. nov., sp. nov., an Unusual Member of the Phylum Planctomycetes from the German Wadden Sea.</title>
        <authorList>
            <person name="Kohn T."/>
            <person name="Heuer A."/>
            <person name="Jogler M."/>
            <person name="Vollmers J."/>
            <person name="Boedeker C."/>
            <person name="Bunk B."/>
            <person name="Rast P."/>
            <person name="Borchert D."/>
            <person name="Glockner I."/>
            <person name="Freese H.M."/>
            <person name="Klenk H.P."/>
            <person name="Overmann J."/>
            <person name="Kaster A.K."/>
            <person name="Rohde M."/>
            <person name="Wiegand S."/>
            <person name="Jogler C."/>
        </authorList>
    </citation>
    <scope>NUCLEOTIDE SEQUENCE [LARGE SCALE GENOMIC DNA]</scope>
    <source>
        <strain evidence="2 3">NH11</strain>
    </source>
</reference>
<keyword evidence="1" id="KW-1133">Transmembrane helix</keyword>
<dbReference type="Proteomes" id="UP000187735">
    <property type="component" value="Chromosome"/>
</dbReference>
<dbReference type="Gene3D" id="2.60.120.1440">
    <property type="match status" value="1"/>
</dbReference>
<dbReference type="OrthoDB" id="292867at2"/>
<dbReference type="KEGG" id="fmr:Fuma_01416"/>
<dbReference type="InterPro" id="IPR012373">
    <property type="entry name" value="Ferrdict_sens_TM"/>
</dbReference>
<dbReference type="AlphaFoldDB" id="A0A1P8WCN3"/>
<accession>A0A1P8WCN3</accession>
<keyword evidence="1" id="KW-0812">Transmembrane</keyword>
<organism evidence="2 3">
    <name type="scientific">Fuerstiella marisgermanici</name>
    <dbReference type="NCBI Taxonomy" id="1891926"/>
    <lineage>
        <taxon>Bacteria</taxon>
        <taxon>Pseudomonadati</taxon>
        <taxon>Planctomycetota</taxon>
        <taxon>Planctomycetia</taxon>
        <taxon>Planctomycetales</taxon>
        <taxon>Planctomycetaceae</taxon>
        <taxon>Fuerstiella</taxon>
    </lineage>
</organism>
<gene>
    <name evidence="2" type="ORF">Fuma_01416</name>
</gene>
<evidence type="ECO:0000313" key="3">
    <source>
        <dbReference type="Proteomes" id="UP000187735"/>
    </source>
</evidence>
<dbReference type="RefSeq" id="WP_077023522.1">
    <property type="nucleotide sequence ID" value="NZ_CP017641.1"/>
</dbReference>
<evidence type="ECO:0000313" key="2">
    <source>
        <dbReference type="EMBL" id="APZ91822.1"/>
    </source>
</evidence>
<sequence length="453" mass="49875">MNKDDLRLAELIERQLEGAITDAEIAELETQLLDDPRARRLYLDLKRQHALLHMAGDSLVEGELKVLRASRVKTLTRRLFPLTAALVLLIGLVGIWRWSNPKIIATLVSSEHATWESSLPTAPGSELSAGFLKLKSGVASIRFKSGAQVFLEAPAHLIIQTPMQAVMVDGTAVVNVPESAIGFVMDIPNGRAIDYGTEFSVSVDKEAQQTSLEVLSGEVAINHPRTGHSARLLEEQSAVVTAESLTPALHKQPARKLLQQLNVLRVTTSDEASIIQHNYRRGHLHPHFLMAKSGRRSSGYSRRSLIQFDLSDVELADMESARIRLNLVPTGLGSAAFLPETNIFAVYGVTDESAEWWESDDLKWKEAPDLDQCRLLGTFDVSRGVQTSSFTLGGEALTEFLKSDSDKVVSFVLVRQTLEREEQGLVHAFASSQHPEASGPALEIVMRHPVTTK</sequence>